<proteinExistence type="predicted"/>
<dbReference type="RefSeq" id="WP_117173918.1">
    <property type="nucleotide sequence ID" value="NZ_QFZK01000001.1"/>
</dbReference>
<keyword evidence="1" id="KW-1133">Transmembrane helix</keyword>
<dbReference type="AlphaFoldDB" id="A0A3E1RHT1"/>
<keyword evidence="1" id="KW-0472">Membrane</keyword>
<dbReference type="OrthoDB" id="8925734at2"/>
<keyword evidence="1" id="KW-0812">Transmembrane</keyword>
<evidence type="ECO:0000313" key="3">
    <source>
        <dbReference type="Proteomes" id="UP000260665"/>
    </source>
</evidence>
<feature type="transmembrane region" description="Helical" evidence="1">
    <location>
        <begin position="6"/>
        <end position="30"/>
    </location>
</feature>
<gene>
    <name evidence="2" type="ORF">DIC66_03215</name>
</gene>
<reference evidence="2 3" key="1">
    <citation type="submission" date="2018-05" db="EMBL/GenBank/DDBJ databases">
        <title>Rhodoferax soyangensis sp.nov., isolated from an oligotrophic freshwater lake.</title>
        <authorList>
            <person name="Park M."/>
        </authorList>
    </citation>
    <scope>NUCLEOTIDE SEQUENCE [LARGE SCALE GENOMIC DNA]</scope>
    <source>
        <strain evidence="2 3">IMCC26218</strain>
    </source>
</reference>
<dbReference type="Proteomes" id="UP000260665">
    <property type="component" value="Unassembled WGS sequence"/>
</dbReference>
<keyword evidence="3" id="KW-1185">Reference proteome</keyword>
<accession>A0A3E1RHT1</accession>
<organism evidence="2 3">
    <name type="scientific">Rhodoferax lacus</name>
    <dbReference type="NCBI Taxonomy" id="2184758"/>
    <lineage>
        <taxon>Bacteria</taxon>
        <taxon>Pseudomonadati</taxon>
        <taxon>Pseudomonadota</taxon>
        <taxon>Betaproteobacteria</taxon>
        <taxon>Burkholderiales</taxon>
        <taxon>Comamonadaceae</taxon>
        <taxon>Rhodoferax</taxon>
    </lineage>
</organism>
<evidence type="ECO:0000313" key="2">
    <source>
        <dbReference type="EMBL" id="RFO98894.1"/>
    </source>
</evidence>
<comment type="caution">
    <text evidence="2">The sequence shown here is derived from an EMBL/GenBank/DDBJ whole genome shotgun (WGS) entry which is preliminary data.</text>
</comment>
<dbReference type="EMBL" id="QFZK01000001">
    <property type="protein sequence ID" value="RFO98894.1"/>
    <property type="molecule type" value="Genomic_DNA"/>
</dbReference>
<protein>
    <submittedName>
        <fullName evidence="2">Uncharacterized protein</fullName>
    </submittedName>
</protein>
<evidence type="ECO:0000256" key="1">
    <source>
        <dbReference type="SAM" id="Phobius"/>
    </source>
</evidence>
<sequence>MKQKGFVLFAVMIFLIIMSMLGISMFGGFIKDQKISGNLNEKQRAIEASQAGLDAVQFWMLQPGNIFSGVWNTGINCTSTTQTGASAVVCSNALASPATLPWSSSNTFQPPNMTVIAGGGANSYASQVNYHIQFMGPTPISPTAPKAYYKVTSTAQGGNATAAAVVETIFEVTVSARDISGG</sequence>
<name>A0A3E1RHT1_9BURK</name>